<protein>
    <submittedName>
        <fullName evidence="1">Uncharacterized protein</fullName>
    </submittedName>
</protein>
<evidence type="ECO:0000313" key="1">
    <source>
        <dbReference type="EMBL" id="JAD21955.1"/>
    </source>
</evidence>
<proteinExistence type="predicted"/>
<accession>A0A0A8Y9G6</accession>
<reference evidence="1" key="1">
    <citation type="submission" date="2014-09" db="EMBL/GenBank/DDBJ databases">
        <authorList>
            <person name="Magalhaes I.L.F."/>
            <person name="Oliveira U."/>
            <person name="Santos F.R."/>
            <person name="Vidigal T.H.D.A."/>
            <person name="Brescovit A.D."/>
            <person name="Santos A.J."/>
        </authorList>
    </citation>
    <scope>NUCLEOTIDE SEQUENCE</scope>
    <source>
        <tissue evidence="1">Shoot tissue taken approximately 20 cm above the soil surface</tissue>
    </source>
</reference>
<sequence length="37" mass="4406">MQKRRALITMGMYAGSHWQALAYMRMDAFMFEAGDYR</sequence>
<dbReference type="AlphaFoldDB" id="A0A0A8Y9G6"/>
<name>A0A0A8Y9G6_ARUDO</name>
<dbReference type="EMBL" id="GBRH01275940">
    <property type="protein sequence ID" value="JAD21955.1"/>
    <property type="molecule type" value="Transcribed_RNA"/>
</dbReference>
<organism evidence="1">
    <name type="scientific">Arundo donax</name>
    <name type="common">Giant reed</name>
    <name type="synonym">Donax arundinaceus</name>
    <dbReference type="NCBI Taxonomy" id="35708"/>
    <lineage>
        <taxon>Eukaryota</taxon>
        <taxon>Viridiplantae</taxon>
        <taxon>Streptophyta</taxon>
        <taxon>Embryophyta</taxon>
        <taxon>Tracheophyta</taxon>
        <taxon>Spermatophyta</taxon>
        <taxon>Magnoliopsida</taxon>
        <taxon>Liliopsida</taxon>
        <taxon>Poales</taxon>
        <taxon>Poaceae</taxon>
        <taxon>PACMAD clade</taxon>
        <taxon>Arundinoideae</taxon>
        <taxon>Arundineae</taxon>
        <taxon>Arundo</taxon>
    </lineage>
</organism>
<reference evidence="1" key="2">
    <citation type="journal article" date="2015" name="Data Brief">
        <title>Shoot transcriptome of the giant reed, Arundo donax.</title>
        <authorList>
            <person name="Barrero R.A."/>
            <person name="Guerrero F.D."/>
            <person name="Moolhuijzen P."/>
            <person name="Goolsby J.A."/>
            <person name="Tidwell J."/>
            <person name="Bellgard S.E."/>
            <person name="Bellgard M.I."/>
        </authorList>
    </citation>
    <scope>NUCLEOTIDE SEQUENCE</scope>
    <source>
        <tissue evidence="1">Shoot tissue taken approximately 20 cm above the soil surface</tissue>
    </source>
</reference>